<keyword evidence="4" id="KW-1185">Reference proteome</keyword>
<evidence type="ECO:0000313" key="3">
    <source>
        <dbReference type="EMBL" id="ACZ43247.1"/>
    </source>
</evidence>
<organism evidence="3 4">
    <name type="scientific">Thermobaculum terrenum (strain ATCC BAA-798 / CCMEE 7001 / YNP1)</name>
    <dbReference type="NCBI Taxonomy" id="525904"/>
    <lineage>
        <taxon>Bacteria</taxon>
        <taxon>Bacillati</taxon>
        <taxon>Chloroflexota</taxon>
        <taxon>Chloroflexia</taxon>
        <taxon>Candidatus Thermobaculales</taxon>
        <taxon>Candidatus Thermobaculaceae</taxon>
        <taxon>Thermobaculum</taxon>
    </lineage>
</organism>
<feature type="domain" description="AB hydrolase-1" evidence="2">
    <location>
        <begin position="29"/>
        <end position="251"/>
    </location>
</feature>
<dbReference type="InterPro" id="IPR000073">
    <property type="entry name" value="AB_hydrolase_1"/>
</dbReference>
<sequence>MSNWQDGYVEGNCIKIHYYRTGDGDKPPVVLAHGFSDDGLCWTPVAKALEADYDVIMVDARGHGLSEAPESGYDPLTQAGDLRAVIEALELYRPAVIGHSMGAATTLVLAGTYPEVPGAIVLEDPPAWWMPGSASGFDPNWQMRMREWIRSLKSKTREQLIEECRQQNPSWPEEELGPWADSKLRLSEKVLNRADPPGIDWEKTARAVRCPALLVTGDNDKGAIVSPEQAEALRSLVPHLWVVHVPGTGHNIRREGFEPFISAVRGFLQRWTESR</sequence>
<dbReference type="KEGG" id="ttr:Tter_2348"/>
<evidence type="ECO:0000256" key="1">
    <source>
        <dbReference type="ARBA" id="ARBA00022801"/>
    </source>
</evidence>
<dbReference type="eggNOG" id="COG0596">
    <property type="taxonomic scope" value="Bacteria"/>
</dbReference>
<dbReference type="HOGENOM" id="CLU_020336_50_4_0"/>
<dbReference type="SUPFAM" id="SSF53474">
    <property type="entry name" value="alpha/beta-Hydrolases"/>
    <property type="match status" value="1"/>
</dbReference>
<evidence type="ECO:0000259" key="2">
    <source>
        <dbReference type="Pfam" id="PF12697"/>
    </source>
</evidence>
<dbReference type="Proteomes" id="UP000000323">
    <property type="component" value="Chromosome 2"/>
</dbReference>
<dbReference type="InterPro" id="IPR029058">
    <property type="entry name" value="AB_hydrolase_fold"/>
</dbReference>
<dbReference type="PRINTS" id="PR00111">
    <property type="entry name" value="ABHYDROLASE"/>
</dbReference>
<dbReference type="STRING" id="525904.Tter_2348"/>
<dbReference type="RefSeq" id="WP_012876278.1">
    <property type="nucleotide sequence ID" value="NC_013526.1"/>
</dbReference>
<dbReference type="PANTHER" id="PTHR43798">
    <property type="entry name" value="MONOACYLGLYCEROL LIPASE"/>
    <property type="match status" value="1"/>
</dbReference>
<dbReference type="OrthoDB" id="9775557at2"/>
<dbReference type="EMBL" id="CP001826">
    <property type="protein sequence ID" value="ACZ43247.1"/>
    <property type="molecule type" value="Genomic_DNA"/>
</dbReference>
<proteinExistence type="predicted"/>
<reference evidence="4" key="1">
    <citation type="journal article" date="2010" name="Stand. Genomic Sci.">
        <title>Complete genome sequence of 'Thermobaculum terrenum' type strain (YNP1).</title>
        <authorList>
            <person name="Kiss H."/>
            <person name="Cleland D."/>
            <person name="Lapidus A."/>
            <person name="Lucas S."/>
            <person name="Glavina Del Rio T."/>
            <person name="Nolan M."/>
            <person name="Tice H."/>
            <person name="Han C."/>
            <person name="Goodwin L."/>
            <person name="Pitluck S."/>
            <person name="Liolios K."/>
            <person name="Ivanova N."/>
            <person name="Mavromatis K."/>
            <person name="Ovchinnikova G."/>
            <person name="Pati A."/>
            <person name="Chen A."/>
            <person name="Palaniappan K."/>
            <person name="Land M."/>
            <person name="Hauser L."/>
            <person name="Chang Y."/>
            <person name="Jeffries C."/>
            <person name="Lu M."/>
            <person name="Brettin T."/>
            <person name="Detter J."/>
            <person name="Goker M."/>
            <person name="Tindall B."/>
            <person name="Beck B."/>
            <person name="McDermott T."/>
            <person name="Woyke T."/>
            <person name="Bristow J."/>
            <person name="Eisen J."/>
            <person name="Markowitz V."/>
            <person name="Hugenholtz P."/>
            <person name="Kyrpides N."/>
            <person name="Klenk H."/>
            <person name="Cheng J."/>
        </authorList>
    </citation>
    <scope>NUCLEOTIDE SEQUENCE [LARGE SCALE GENOMIC DNA]</scope>
    <source>
        <strain evidence="4">ATCC BAA-798 / YNP1</strain>
    </source>
</reference>
<name>D1CHM6_THET1</name>
<dbReference type="InterPro" id="IPR050266">
    <property type="entry name" value="AB_hydrolase_sf"/>
</dbReference>
<dbReference type="PANTHER" id="PTHR43798:SF31">
    <property type="entry name" value="AB HYDROLASE SUPERFAMILY PROTEIN YCLE"/>
    <property type="match status" value="1"/>
</dbReference>
<dbReference type="Gene3D" id="3.40.50.1820">
    <property type="entry name" value="alpha/beta hydrolase"/>
    <property type="match status" value="1"/>
</dbReference>
<dbReference type="AlphaFoldDB" id="D1CHM6"/>
<accession>D1CHM6</accession>
<dbReference type="GO" id="GO:0016020">
    <property type="term" value="C:membrane"/>
    <property type="evidence" value="ECO:0007669"/>
    <property type="project" value="TreeGrafter"/>
</dbReference>
<protein>
    <submittedName>
        <fullName evidence="3">Alpha/beta hydrolase fold protein</fullName>
    </submittedName>
</protein>
<keyword evidence="1 3" id="KW-0378">Hydrolase</keyword>
<dbReference type="Pfam" id="PF12697">
    <property type="entry name" value="Abhydrolase_6"/>
    <property type="match status" value="1"/>
</dbReference>
<dbReference type="GO" id="GO:0016787">
    <property type="term" value="F:hydrolase activity"/>
    <property type="evidence" value="ECO:0007669"/>
    <property type="project" value="UniProtKB-KW"/>
</dbReference>
<gene>
    <name evidence="3" type="ordered locus">Tter_2348</name>
</gene>
<evidence type="ECO:0000313" key="4">
    <source>
        <dbReference type="Proteomes" id="UP000000323"/>
    </source>
</evidence>